<comment type="caution">
    <text evidence="2">The sequence shown here is derived from an EMBL/GenBank/DDBJ whole genome shotgun (WGS) entry which is preliminary data.</text>
</comment>
<dbReference type="PANTHER" id="PTHR31115">
    <property type="entry name" value="OS05G0107300 PROTEIN"/>
    <property type="match status" value="1"/>
</dbReference>
<proteinExistence type="predicted"/>
<sequence length="1333" mass="144894">MAGSARFELAESSPEGSVFNSSYTNVQRGNYSGANLERSGSFREGVESRNVNSGQGLGKASASSLMEMPLAQFLALEPITLVDQKFTRTGEARRVLGLTLGSSSEDHSFGAAHLKASPLIASEELKRLKASVLDTSNKARDRAKKLAESISKLDKYRHTVLSRKRSNERSGGANMLKVGSQLHQNPPDLVPQRLEDKTKHLVLNKRVRSSIVDSEGRSTVISRQPAIMDKDMVRAGSGGSSVQIEEKIRGLPAAGEGWDKKMKRKRSVGTMVARAMDGDRELKRVMHPKLGSDPRPRSSEAQGFGLGPSNGASGISKVDGASQLSTSNTRAAHRNELENASFSNDRKDRPTILDKERSISKGNNRLNVREDSHVGSPNPITKGKASRTSRSTGSSVLNSSPHFSRTSGTIDGWEQSSTVSKVQSTGGPNNRKRPVPTGSSSPPVAQWVGQRPQKISRTRRANLVSPMSNHDDSHMSSEGFSTPDIGARISSSDTSGLLMVRGASSNTQQFKMKLEHVPSPTGLSESEESGAGEIRLKEKGMDNDEIVDKSISAVEKVSSFLLPSKKNNKLPAKEEIGDGVRRQGRSGRGSSLSRSCILPTKEKLENPAISRALQSTSAGPDKSESKSGRPPSKKQSDRKASNRSGHLLNSCSSDMTGESDDDREELLAAANSVHSARYAACSGPFWKKLQPLFVSISAEQNAYLKQQLNLAEELNENLWHFFSADHDALGEVVQKEVASSQSFELIKKQEIKSNGVSLEVSAQKLGLVDQPEIDVSSENLDDEKKLDVIPLYQRILSALIGDDEAVERNRKVDCKNASFQGASDSPISGALINLDAELPQGDNIGSEAEFRPRKYHLVDAFSCDGSVASNSLKSSSMPSPLYSDELWTADESLVHSDVGVVSGFSQNSLDEPHLLRTSNACDPSIECQYEHMPMEDRLLMELQNIGIYLEVVPDLAEGEEINKNIAASKMGLFEQVGKKRKQLSRMHKEVQEEGEKKLRNLEQSAMDSLVEMAYRKRMACRGNNASKNGFGKISKKAALAFVKRTVARCQKFEDNGASCFSEPALQDALSAPPYIESRFNDGVCGKVMAEVHNNQVESRTSAVGNKLDRVSSDAFQAFSHSPDQSFLKPDPLSNRGKKKEVLLDNVAGSAASRASSGLGSTLVGGAKGRRSERDRDQNKHMSTRNSVPKAGRPALGIRGERKTKTKPKQKIAQLSTSGTGLLGRIQESTPLYPELHGSNGKMNDATIKVNRENNSLLSGNTPQDSSKETEETSDFTNLQLHDINSIEDLGAGNLTAHQDLSSWLNFDEDGLQDHDSMGLEIPMDDLSELNMLM</sequence>
<evidence type="ECO:0000313" key="2">
    <source>
        <dbReference type="EMBL" id="KAK9122781.1"/>
    </source>
</evidence>
<evidence type="ECO:0000313" key="3">
    <source>
        <dbReference type="Proteomes" id="UP001417504"/>
    </source>
</evidence>
<feature type="compositionally biased region" description="Basic and acidic residues" evidence="1">
    <location>
        <begin position="571"/>
        <end position="581"/>
    </location>
</feature>
<dbReference type="EMBL" id="JBBNAE010000005">
    <property type="protein sequence ID" value="KAK9122781.1"/>
    <property type="molecule type" value="Genomic_DNA"/>
</dbReference>
<feature type="compositionally biased region" description="Polar residues" evidence="1">
    <location>
        <begin position="642"/>
        <end position="656"/>
    </location>
</feature>
<feature type="compositionally biased region" description="Low complexity" evidence="1">
    <location>
        <begin position="1149"/>
        <end position="1160"/>
    </location>
</feature>
<feature type="region of interest" description="Disordered" evidence="1">
    <location>
        <begin position="276"/>
        <end position="484"/>
    </location>
</feature>
<dbReference type="PANTHER" id="PTHR31115:SF2">
    <property type="entry name" value="OS05G0107300 PROTEIN"/>
    <property type="match status" value="1"/>
</dbReference>
<feature type="region of interest" description="Disordered" evidence="1">
    <location>
        <begin position="1"/>
        <end position="59"/>
    </location>
</feature>
<feature type="region of interest" description="Disordered" evidence="1">
    <location>
        <begin position="1252"/>
        <end position="1273"/>
    </location>
</feature>
<feature type="compositionally biased region" description="Polar residues" evidence="1">
    <location>
        <begin position="386"/>
        <end position="428"/>
    </location>
</feature>
<feature type="region of interest" description="Disordered" evidence="1">
    <location>
        <begin position="517"/>
        <end position="541"/>
    </location>
</feature>
<feature type="compositionally biased region" description="Basic and acidic residues" evidence="1">
    <location>
        <begin position="276"/>
        <end position="298"/>
    </location>
</feature>
<name>A0AAP0IVX4_9MAGN</name>
<evidence type="ECO:0000256" key="1">
    <source>
        <dbReference type="SAM" id="MobiDB-lite"/>
    </source>
</evidence>
<feature type="compositionally biased region" description="Basic and acidic residues" evidence="1">
    <location>
        <begin position="344"/>
        <end position="359"/>
    </location>
</feature>
<gene>
    <name evidence="2" type="ORF">Sjap_012383</name>
</gene>
<dbReference type="Proteomes" id="UP001417504">
    <property type="component" value="Unassembled WGS sequence"/>
</dbReference>
<feature type="compositionally biased region" description="Polar residues" evidence="1">
    <location>
        <begin position="14"/>
        <end position="33"/>
    </location>
</feature>
<reference evidence="2 3" key="1">
    <citation type="submission" date="2024-01" db="EMBL/GenBank/DDBJ databases">
        <title>Genome assemblies of Stephania.</title>
        <authorList>
            <person name="Yang L."/>
        </authorList>
    </citation>
    <scope>NUCLEOTIDE SEQUENCE [LARGE SCALE GENOMIC DNA]</scope>
    <source>
        <strain evidence="2">QJT</strain>
        <tissue evidence="2">Leaf</tissue>
    </source>
</reference>
<keyword evidence="3" id="KW-1185">Reference proteome</keyword>
<protein>
    <submittedName>
        <fullName evidence="2">Uncharacterized protein</fullName>
    </submittedName>
</protein>
<feature type="compositionally biased region" description="Basic and acidic residues" evidence="1">
    <location>
        <begin position="1169"/>
        <end position="1179"/>
    </location>
</feature>
<feature type="compositionally biased region" description="Polar residues" evidence="1">
    <location>
        <begin position="1252"/>
        <end position="1264"/>
    </location>
</feature>
<feature type="region of interest" description="Disordered" evidence="1">
    <location>
        <begin position="1149"/>
        <end position="1213"/>
    </location>
</feature>
<accession>A0AAP0IVX4</accession>
<feature type="region of interest" description="Disordered" evidence="1">
    <location>
        <begin position="570"/>
        <end position="662"/>
    </location>
</feature>
<organism evidence="2 3">
    <name type="scientific">Stephania japonica</name>
    <dbReference type="NCBI Taxonomy" id="461633"/>
    <lineage>
        <taxon>Eukaryota</taxon>
        <taxon>Viridiplantae</taxon>
        <taxon>Streptophyta</taxon>
        <taxon>Embryophyta</taxon>
        <taxon>Tracheophyta</taxon>
        <taxon>Spermatophyta</taxon>
        <taxon>Magnoliopsida</taxon>
        <taxon>Ranunculales</taxon>
        <taxon>Menispermaceae</taxon>
        <taxon>Menispermoideae</taxon>
        <taxon>Cissampelideae</taxon>
        <taxon>Stephania</taxon>
    </lineage>
</organism>